<evidence type="ECO:0000313" key="2">
    <source>
        <dbReference type="EMBL" id="KAG5324140.1"/>
    </source>
</evidence>
<dbReference type="AlphaFoldDB" id="A0A836JSH5"/>
<protein>
    <submittedName>
        <fullName evidence="2">BPL1 ligase</fullName>
    </submittedName>
</protein>
<evidence type="ECO:0000259" key="1">
    <source>
        <dbReference type="Pfam" id="PF02237"/>
    </source>
</evidence>
<dbReference type="Proteomes" id="UP000670152">
    <property type="component" value="Unassembled WGS sequence"/>
</dbReference>
<comment type="caution">
    <text evidence="2">The sequence shown here is derived from an EMBL/GenBank/DDBJ whole genome shotgun (WGS) entry which is preliminary data.</text>
</comment>
<evidence type="ECO:0000313" key="3">
    <source>
        <dbReference type="Proteomes" id="UP000670152"/>
    </source>
</evidence>
<feature type="domain" description="Biotin protein ligase C-terminal" evidence="1">
    <location>
        <begin position="39"/>
        <end position="71"/>
    </location>
</feature>
<dbReference type="InterPro" id="IPR003142">
    <property type="entry name" value="BPL_C"/>
</dbReference>
<dbReference type="PANTHER" id="PTHR12835:SF5">
    <property type="entry name" value="BIOTIN--PROTEIN LIGASE"/>
    <property type="match status" value="1"/>
</dbReference>
<keyword evidence="3" id="KW-1185">Reference proteome</keyword>
<reference evidence="2 3" key="1">
    <citation type="submission" date="2020-02" db="EMBL/GenBank/DDBJ databases">
        <title>Relaxed selection underlies rapid genomic changes in the transitions from sociality to social parasitism in ants.</title>
        <authorList>
            <person name="Bi X."/>
        </authorList>
    </citation>
    <scope>NUCLEOTIDE SEQUENCE [LARGE SCALE GENOMIC DNA]</scope>
    <source>
        <strain evidence="2">BGI-DK2014b</strain>
        <tissue evidence="2">Whole body</tissue>
    </source>
</reference>
<sequence>METLLDILQNGNTEHFYQLYYKYWLHTNANVMVTRINGRRESVTILGIDDYGYLLVQGKKGLFSVQSDGNSYDLFKGLIVPK</sequence>
<dbReference type="EMBL" id="JAANIB010008261">
    <property type="protein sequence ID" value="KAG5324140.1"/>
    <property type="molecule type" value="Genomic_DNA"/>
</dbReference>
<accession>A0A836JSH5</accession>
<feature type="non-terminal residue" evidence="2">
    <location>
        <position position="1"/>
    </location>
</feature>
<dbReference type="OrthoDB" id="10250105at2759"/>
<dbReference type="GO" id="GO:0004077">
    <property type="term" value="F:biotin--[biotin carboxyl-carrier protein] ligase activity"/>
    <property type="evidence" value="ECO:0007669"/>
    <property type="project" value="TreeGrafter"/>
</dbReference>
<dbReference type="Pfam" id="PF02237">
    <property type="entry name" value="BPL_C"/>
    <property type="match status" value="1"/>
</dbReference>
<keyword evidence="2" id="KW-0436">Ligase</keyword>
<dbReference type="PANTHER" id="PTHR12835">
    <property type="entry name" value="BIOTIN PROTEIN LIGASE"/>
    <property type="match status" value="1"/>
</dbReference>
<feature type="non-terminal residue" evidence="2">
    <location>
        <position position="82"/>
    </location>
</feature>
<organism evidence="2 3">
    <name type="scientific">Acromyrmex heyeri</name>
    <dbReference type="NCBI Taxonomy" id="230685"/>
    <lineage>
        <taxon>Eukaryota</taxon>
        <taxon>Metazoa</taxon>
        <taxon>Ecdysozoa</taxon>
        <taxon>Arthropoda</taxon>
        <taxon>Hexapoda</taxon>
        <taxon>Insecta</taxon>
        <taxon>Pterygota</taxon>
        <taxon>Neoptera</taxon>
        <taxon>Endopterygota</taxon>
        <taxon>Hymenoptera</taxon>
        <taxon>Apocrita</taxon>
        <taxon>Aculeata</taxon>
        <taxon>Formicoidea</taxon>
        <taxon>Formicidae</taxon>
        <taxon>Myrmicinae</taxon>
        <taxon>Acromyrmex</taxon>
    </lineage>
</organism>
<gene>
    <name evidence="2" type="primary">Hlcs_0</name>
    <name evidence="2" type="ORF">G6Z77_0015449</name>
</gene>
<dbReference type="GO" id="GO:0005737">
    <property type="term" value="C:cytoplasm"/>
    <property type="evidence" value="ECO:0007669"/>
    <property type="project" value="TreeGrafter"/>
</dbReference>
<name>A0A836JSH5_9HYME</name>
<proteinExistence type="predicted"/>